<feature type="site" description="Important for catalytic activity" evidence="7">
    <location>
        <position position="219"/>
    </location>
</feature>
<sequence length="341" mass="38852">MKRFFVVSLSVLLLISLISLFAISYVDRALFSKKPVSLSLRVERGTSVKALLKELKERNVVDNPLLAYIYLRLKELKIKEGCYDLRGNLSTVEVLKELSKGRPCLKKVTIPEGSDIFDLDRILSKEGFCKSGEVLSLSEDKGFLSELQIPHLEGYVYPDTYFVNEKASCKDVIRTAVSHFKRVTGKLFSEYTPPRLVKKALGEVTEEKLLVVASIVERETNVKEEKPIIAGVIYNRLIRGMKLQCDPTVYYAYKKAGIKKKKLHRGDTSFPSPYNTYYVKGLPPTPICNPGIDSIKAAMYPEETRYLYFVAAEKGHIFSTSYNQHLKNIRKLYRDGKKVRN</sequence>
<dbReference type="Gene3D" id="3.30.160.60">
    <property type="entry name" value="Classic Zinc Finger"/>
    <property type="match status" value="1"/>
</dbReference>
<reference evidence="8 9" key="1">
    <citation type="submission" date="2019-03" db="EMBL/GenBank/DDBJ databases">
        <title>Genomic Encyclopedia of Archaeal and Bacterial Type Strains, Phase II (KMG-II): from individual species to whole genera.</title>
        <authorList>
            <person name="Goeker M."/>
        </authorList>
    </citation>
    <scope>NUCLEOTIDE SEQUENCE [LARGE SCALE GENOMIC DNA]</scope>
    <source>
        <strain evidence="8 9">DSM 24425</strain>
    </source>
</reference>
<keyword evidence="3 7" id="KW-1133">Transmembrane helix</keyword>
<keyword evidence="9" id="KW-1185">Reference proteome</keyword>
<evidence type="ECO:0000256" key="2">
    <source>
        <dbReference type="ARBA" id="ARBA00022692"/>
    </source>
</evidence>
<dbReference type="EC" id="4.2.2.29" evidence="7"/>
<dbReference type="Pfam" id="PF02618">
    <property type="entry name" value="YceG"/>
    <property type="match status" value="1"/>
</dbReference>
<dbReference type="PANTHER" id="PTHR30518:SF2">
    <property type="entry name" value="ENDOLYTIC MUREIN TRANSGLYCOSYLASE"/>
    <property type="match status" value="1"/>
</dbReference>
<dbReference type="GO" id="GO:0071555">
    <property type="term" value="P:cell wall organization"/>
    <property type="evidence" value="ECO:0007669"/>
    <property type="project" value="UniProtKB-KW"/>
</dbReference>
<evidence type="ECO:0000256" key="5">
    <source>
        <dbReference type="ARBA" id="ARBA00023239"/>
    </source>
</evidence>
<dbReference type="GO" id="GO:0008932">
    <property type="term" value="F:lytic endotransglycosylase activity"/>
    <property type="evidence" value="ECO:0007669"/>
    <property type="project" value="UniProtKB-UniRule"/>
</dbReference>
<evidence type="ECO:0000313" key="9">
    <source>
        <dbReference type="Proteomes" id="UP000295777"/>
    </source>
</evidence>
<keyword evidence="2 7" id="KW-0812">Transmembrane</keyword>
<name>A0A4R1GCV9_9BACT</name>
<dbReference type="GO" id="GO:0005886">
    <property type="term" value="C:plasma membrane"/>
    <property type="evidence" value="ECO:0007669"/>
    <property type="project" value="UniProtKB-UniRule"/>
</dbReference>
<evidence type="ECO:0000256" key="1">
    <source>
        <dbReference type="ARBA" id="ARBA00022475"/>
    </source>
</evidence>
<dbReference type="RefSeq" id="WP_132526564.1">
    <property type="nucleotide sequence ID" value="NZ_SMFV01000003.1"/>
</dbReference>
<dbReference type="CDD" id="cd08010">
    <property type="entry name" value="MltG_like"/>
    <property type="match status" value="1"/>
</dbReference>
<dbReference type="GO" id="GO:0009252">
    <property type="term" value="P:peptidoglycan biosynthetic process"/>
    <property type="evidence" value="ECO:0007669"/>
    <property type="project" value="UniProtKB-UniRule"/>
</dbReference>
<keyword evidence="6 7" id="KW-0961">Cell wall biogenesis/degradation</keyword>
<dbReference type="InterPro" id="IPR003770">
    <property type="entry name" value="MLTG-like"/>
</dbReference>
<dbReference type="OrthoDB" id="9814591at2"/>
<evidence type="ECO:0000256" key="6">
    <source>
        <dbReference type="ARBA" id="ARBA00023316"/>
    </source>
</evidence>
<dbReference type="Proteomes" id="UP000295777">
    <property type="component" value="Unassembled WGS sequence"/>
</dbReference>
<comment type="function">
    <text evidence="7">Functions as a peptidoglycan terminase that cleaves nascent peptidoglycan strands endolytically to terminate their elongation.</text>
</comment>
<evidence type="ECO:0000256" key="3">
    <source>
        <dbReference type="ARBA" id="ARBA00022989"/>
    </source>
</evidence>
<keyword evidence="1 7" id="KW-1003">Cell membrane</keyword>
<proteinExistence type="inferred from homology"/>
<accession>A0A4R1GCV9</accession>
<protein>
    <recommendedName>
        <fullName evidence="7">Endolytic murein transglycosylase</fullName>
        <ecNumber evidence="7">4.2.2.29</ecNumber>
    </recommendedName>
    <alternativeName>
        <fullName evidence="7">Peptidoglycan lytic transglycosylase</fullName>
    </alternativeName>
    <alternativeName>
        <fullName evidence="7">Peptidoglycan polymerization terminase</fullName>
    </alternativeName>
</protein>
<dbReference type="EMBL" id="SMFV01000003">
    <property type="protein sequence ID" value="TCK04653.1"/>
    <property type="molecule type" value="Genomic_DNA"/>
</dbReference>
<keyword evidence="4 7" id="KW-0472">Membrane</keyword>
<evidence type="ECO:0000256" key="7">
    <source>
        <dbReference type="HAMAP-Rule" id="MF_02065"/>
    </source>
</evidence>
<comment type="caution">
    <text evidence="8">The sequence shown here is derived from an EMBL/GenBank/DDBJ whole genome shotgun (WGS) entry which is preliminary data.</text>
</comment>
<evidence type="ECO:0000313" key="8">
    <source>
        <dbReference type="EMBL" id="TCK04653.1"/>
    </source>
</evidence>
<comment type="catalytic activity">
    <reaction evidence="7">
        <text>a peptidoglycan chain = a peptidoglycan chain with N-acetyl-1,6-anhydromuramyl-[peptide] at the reducing end + a peptidoglycan chain with N-acetylglucosamine at the non-reducing end.</text>
        <dbReference type="EC" id="4.2.2.29"/>
    </reaction>
</comment>
<gene>
    <name evidence="7" type="primary">mltG</name>
    <name evidence="8" type="ORF">CLV27_1086</name>
</gene>
<dbReference type="AlphaFoldDB" id="A0A4R1GCV9"/>
<dbReference type="HAMAP" id="MF_02065">
    <property type="entry name" value="MltG"/>
    <property type="match status" value="1"/>
</dbReference>
<keyword evidence="5 7" id="KW-0456">Lyase</keyword>
<comment type="similarity">
    <text evidence="7">Belongs to the transglycosylase MltG family.</text>
</comment>
<organism evidence="8 9">
    <name type="scientific">Phorcysia thermohydrogeniphila</name>
    <dbReference type="NCBI Taxonomy" id="936138"/>
    <lineage>
        <taxon>Bacteria</taxon>
        <taxon>Pseudomonadati</taxon>
        <taxon>Aquificota</taxon>
        <taxon>Aquificia</taxon>
        <taxon>Desulfurobacteriales</taxon>
        <taxon>Desulfurobacteriaceae</taxon>
        <taxon>Phorcysia</taxon>
    </lineage>
</organism>
<dbReference type="NCBIfam" id="TIGR00247">
    <property type="entry name" value="endolytic transglycosylase MltG"/>
    <property type="match status" value="1"/>
</dbReference>
<dbReference type="Gene3D" id="3.30.1490.480">
    <property type="entry name" value="Endolytic murein transglycosylase"/>
    <property type="match status" value="1"/>
</dbReference>
<evidence type="ECO:0000256" key="4">
    <source>
        <dbReference type="ARBA" id="ARBA00023136"/>
    </source>
</evidence>
<dbReference type="PANTHER" id="PTHR30518">
    <property type="entry name" value="ENDOLYTIC MUREIN TRANSGLYCOSYLASE"/>
    <property type="match status" value="1"/>
</dbReference>